<dbReference type="Pfam" id="PF08335">
    <property type="entry name" value="GlnD_UR_UTase"/>
    <property type="match status" value="1"/>
</dbReference>
<dbReference type="Pfam" id="PF24931">
    <property type="entry name" value="ACT_ACR9_3rd"/>
    <property type="match status" value="1"/>
</dbReference>
<keyword evidence="1 7" id="KW-0808">Transferase</keyword>
<reference evidence="9 10" key="1">
    <citation type="submission" date="2019-02" db="EMBL/GenBank/DDBJ databases">
        <title>Deep-cultivation of Planctomycetes and their phenomic and genomic characterization uncovers novel biology.</title>
        <authorList>
            <person name="Wiegand S."/>
            <person name="Jogler M."/>
            <person name="Boedeker C."/>
            <person name="Pinto D."/>
            <person name="Vollmers J."/>
            <person name="Rivas-Marin E."/>
            <person name="Kohn T."/>
            <person name="Peeters S.H."/>
            <person name="Heuer A."/>
            <person name="Rast P."/>
            <person name="Oberbeckmann S."/>
            <person name="Bunk B."/>
            <person name="Jeske O."/>
            <person name="Meyerdierks A."/>
            <person name="Storesund J.E."/>
            <person name="Kallscheuer N."/>
            <person name="Luecker S."/>
            <person name="Lage O.M."/>
            <person name="Pohl T."/>
            <person name="Merkel B.J."/>
            <person name="Hornburger P."/>
            <person name="Mueller R.-W."/>
            <person name="Bruemmer F."/>
            <person name="Labrenz M."/>
            <person name="Spormann A.M."/>
            <person name="Op den Camp H."/>
            <person name="Overmann J."/>
            <person name="Amann R."/>
            <person name="Jetten M.S.M."/>
            <person name="Mascher T."/>
            <person name="Medema M.H."/>
            <person name="Devos D.P."/>
            <person name="Kaster A.-K."/>
            <person name="Ovreas L."/>
            <person name="Rohde M."/>
            <person name="Galperin M.Y."/>
            <person name="Jogler C."/>
        </authorList>
    </citation>
    <scope>NUCLEOTIDE SEQUENCE [LARGE SCALE GENOMIC DNA]</scope>
    <source>
        <strain evidence="9 10">Mal4</strain>
    </source>
</reference>
<dbReference type="SUPFAM" id="SSF81301">
    <property type="entry name" value="Nucleotidyltransferase"/>
    <property type="match status" value="1"/>
</dbReference>
<evidence type="ECO:0000256" key="4">
    <source>
        <dbReference type="ARBA" id="ARBA00022801"/>
    </source>
</evidence>
<feature type="domain" description="ACT" evidence="8">
    <location>
        <begin position="815"/>
        <end position="897"/>
    </location>
</feature>
<evidence type="ECO:0000256" key="6">
    <source>
        <dbReference type="ARBA" id="ARBA00023268"/>
    </source>
</evidence>
<keyword evidence="6 7" id="KW-0511">Multifunctional enzyme</keyword>
<comment type="domain">
    <text evidence="7">Has four distinct domains: an N-terminal nucleotidyltransferase (NT) domain responsible for UTase activity, a central HD domain that encodes UR activity, and two C-terminal ACT domains that seem to have a role in glutamine sensing.</text>
</comment>
<evidence type="ECO:0000256" key="5">
    <source>
        <dbReference type="ARBA" id="ARBA00022842"/>
    </source>
</evidence>
<dbReference type="InterPro" id="IPR002912">
    <property type="entry name" value="ACT_dom"/>
</dbReference>
<comment type="catalytic activity">
    <reaction evidence="7">
        <text>[protein-PII]-L-tyrosine + UTP = [protein-PII]-uridylyl-L-tyrosine + diphosphate</text>
        <dbReference type="Rhea" id="RHEA:13673"/>
        <dbReference type="Rhea" id="RHEA-COMP:12147"/>
        <dbReference type="Rhea" id="RHEA-COMP:12148"/>
        <dbReference type="ChEBI" id="CHEBI:33019"/>
        <dbReference type="ChEBI" id="CHEBI:46398"/>
        <dbReference type="ChEBI" id="CHEBI:46858"/>
        <dbReference type="ChEBI" id="CHEBI:90602"/>
        <dbReference type="EC" id="2.7.7.59"/>
    </reaction>
</comment>
<dbReference type="CDD" id="cd04899">
    <property type="entry name" value="ACT_ACR-UUR-like_2"/>
    <property type="match status" value="1"/>
</dbReference>
<keyword evidence="3" id="KW-0677">Repeat</keyword>
<dbReference type="GO" id="GO:0006808">
    <property type="term" value="P:regulation of nitrogen utilization"/>
    <property type="evidence" value="ECO:0007669"/>
    <property type="project" value="UniProtKB-UniRule"/>
</dbReference>
<dbReference type="EMBL" id="CP036275">
    <property type="protein sequence ID" value="QDU41300.1"/>
    <property type="molecule type" value="Genomic_DNA"/>
</dbReference>
<dbReference type="PANTHER" id="PTHR47320:SF1">
    <property type="entry name" value="BIFUNCTIONAL URIDYLYLTRANSFERASE_URIDYLYL-REMOVING ENZYME"/>
    <property type="match status" value="1"/>
</dbReference>
<dbReference type="EC" id="3.1.4.-" evidence="7"/>
<dbReference type="InterPro" id="IPR006674">
    <property type="entry name" value="HD_domain"/>
</dbReference>
<name>A0A517ZFN7_9PLAN</name>
<dbReference type="GO" id="GO:0008081">
    <property type="term" value="F:phosphoric diester hydrolase activity"/>
    <property type="evidence" value="ECO:0007669"/>
    <property type="project" value="UniProtKB-UniRule"/>
</dbReference>
<dbReference type="SUPFAM" id="SSF81891">
    <property type="entry name" value="Poly A polymerase C-terminal region-like"/>
    <property type="match status" value="1"/>
</dbReference>
<dbReference type="Pfam" id="PF01966">
    <property type="entry name" value="HD"/>
    <property type="match status" value="1"/>
</dbReference>
<dbReference type="GO" id="GO:0008773">
    <property type="term" value="F:[protein-PII] uridylyltransferase activity"/>
    <property type="evidence" value="ECO:0007669"/>
    <property type="project" value="UniProtKB-UniRule"/>
</dbReference>
<evidence type="ECO:0000256" key="1">
    <source>
        <dbReference type="ARBA" id="ARBA00022679"/>
    </source>
</evidence>
<comment type="catalytic activity">
    <reaction evidence="7">
        <text>[protein-PII]-uridylyl-L-tyrosine + H2O = [protein-PII]-L-tyrosine + UMP + H(+)</text>
        <dbReference type="Rhea" id="RHEA:48600"/>
        <dbReference type="Rhea" id="RHEA-COMP:12147"/>
        <dbReference type="Rhea" id="RHEA-COMP:12148"/>
        <dbReference type="ChEBI" id="CHEBI:15377"/>
        <dbReference type="ChEBI" id="CHEBI:15378"/>
        <dbReference type="ChEBI" id="CHEBI:46858"/>
        <dbReference type="ChEBI" id="CHEBI:57865"/>
        <dbReference type="ChEBI" id="CHEBI:90602"/>
    </reaction>
</comment>
<gene>
    <name evidence="7 9" type="primary">glnD</name>
    <name evidence="9" type="ORF">Mal4_56660</name>
</gene>
<evidence type="ECO:0000313" key="9">
    <source>
        <dbReference type="EMBL" id="QDU41300.1"/>
    </source>
</evidence>
<dbReference type="KEGG" id="mri:Mal4_56660"/>
<dbReference type="InterPro" id="IPR045865">
    <property type="entry name" value="ACT-like_dom_sf"/>
</dbReference>
<keyword evidence="10" id="KW-1185">Reference proteome</keyword>
<dbReference type="InterPro" id="IPR043519">
    <property type="entry name" value="NT_sf"/>
</dbReference>
<dbReference type="InterPro" id="IPR003607">
    <property type="entry name" value="HD/PDEase_dom"/>
</dbReference>
<evidence type="ECO:0000256" key="2">
    <source>
        <dbReference type="ARBA" id="ARBA00022695"/>
    </source>
</evidence>
<dbReference type="OrthoDB" id="9758038at2"/>
<dbReference type="PANTHER" id="PTHR47320">
    <property type="entry name" value="BIFUNCTIONAL URIDYLYLTRANSFERASE/URIDYLYL-REMOVING ENZYME"/>
    <property type="match status" value="1"/>
</dbReference>
<dbReference type="Gene3D" id="1.10.3090.10">
    <property type="entry name" value="cca-adding enzyme, domain 2"/>
    <property type="match status" value="1"/>
</dbReference>
<feature type="domain" description="ACT" evidence="8">
    <location>
        <begin position="701"/>
        <end position="782"/>
    </location>
</feature>
<dbReference type="NCBIfam" id="TIGR01693">
    <property type="entry name" value="UTase_glnD"/>
    <property type="match status" value="1"/>
</dbReference>
<dbReference type="Gene3D" id="1.20.120.330">
    <property type="entry name" value="Nucleotidyltransferases domain 2"/>
    <property type="match status" value="1"/>
</dbReference>
<comment type="function">
    <text evidence="7">Modifies, by uridylylation and deuridylylation, the PII regulatory proteins (GlnB and homologs), in response to the nitrogen status of the cell that GlnD senses through the glutamine level. Under low glutamine levels, catalyzes the conversion of the PII proteins and UTP to PII-UMP and PPi, while under higher glutamine levels, GlnD hydrolyzes PII-UMP to PII and UMP (deuridylylation). Thus, controls uridylylation state and activity of the PII proteins, and plays an important role in the regulation of nitrogen metabolism.</text>
</comment>
<comment type="cofactor">
    <cofactor evidence="7">
        <name>Mg(2+)</name>
        <dbReference type="ChEBI" id="CHEBI:18420"/>
    </cofactor>
</comment>
<evidence type="ECO:0000259" key="8">
    <source>
        <dbReference type="PROSITE" id="PS51671"/>
    </source>
</evidence>
<dbReference type="CDD" id="cd05401">
    <property type="entry name" value="NT_GlnE_GlnD_like"/>
    <property type="match status" value="1"/>
</dbReference>
<evidence type="ECO:0000256" key="7">
    <source>
        <dbReference type="HAMAP-Rule" id="MF_00277"/>
    </source>
</evidence>
<proteinExistence type="inferred from homology"/>
<dbReference type="InterPro" id="IPR013546">
    <property type="entry name" value="PII_UdlTrfase/GS_AdlTrfase"/>
</dbReference>
<evidence type="ECO:0000256" key="3">
    <source>
        <dbReference type="ARBA" id="ARBA00022737"/>
    </source>
</evidence>
<accession>A0A517ZFN7</accession>
<comment type="caution">
    <text evidence="7">Lacks conserved residue(s) required for the propagation of feature annotation.</text>
</comment>
<dbReference type="SMART" id="SM00471">
    <property type="entry name" value="HDc"/>
    <property type="match status" value="1"/>
</dbReference>
<organism evidence="9 10">
    <name type="scientific">Maioricimonas rarisocia</name>
    <dbReference type="NCBI Taxonomy" id="2528026"/>
    <lineage>
        <taxon>Bacteria</taxon>
        <taxon>Pseudomonadati</taxon>
        <taxon>Planctomycetota</taxon>
        <taxon>Planctomycetia</taxon>
        <taxon>Planctomycetales</taxon>
        <taxon>Planctomycetaceae</taxon>
        <taxon>Maioricimonas</taxon>
    </lineage>
</organism>
<keyword evidence="5 7" id="KW-0460">Magnesium</keyword>
<dbReference type="AlphaFoldDB" id="A0A517ZFN7"/>
<protein>
    <recommendedName>
        <fullName evidence="7">Bifunctional uridylyltransferase/uridylyl-removing enzyme</fullName>
        <shortName evidence="7">UTase/UR</shortName>
    </recommendedName>
    <alternativeName>
        <fullName evidence="7">Bifunctional [protein-PII] modification enzyme</fullName>
    </alternativeName>
    <alternativeName>
        <fullName evidence="7">Bifunctional nitrogen sensor protein</fullName>
    </alternativeName>
    <domain>
        <recommendedName>
            <fullName evidence="7">[Protein-PII] uridylyltransferase</fullName>
            <shortName evidence="7">PII uridylyltransferase</shortName>
            <shortName evidence="7">UTase</shortName>
            <ecNumber evidence="7">2.7.7.59</ecNumber>
        </recommendedName>
    </domain>
    <domain>
        <recommendedName>
            <fullName evidence="7">[Protein-PII]-UMP uridylyl-removing enzyme</fullName>
            <shortName evidence="7">UR</shortName>
            <ecNumber evidence="7">3.1.4.-</ecNumber>
        </recommendedName>
    </domain>
</protein>
<dbReference type="RefSeq" id="WP_145372560.1">
    <property type="nucleotide sequence ID" value="NZ_CP036275.1"/>
</dbReference>
<dbReference type="Proteomes" id="UP000320496">
    <property type="component" value="Chromosome"/>
</dbReference>
<dbReference type="PIRSF" id="PIRSF006288">
    <property type="entry name" value="PII_uridyltransf"/>
    <property type="match status" value="1"/>
</dbReference>
<keyword evidence="4 7" id="KW-0378">Hydrolase</keyword>
<keyword evidence="2 7" id="KW-0548">Nucleotidyltransferase</keyword>
<dbReference type="SUPFAM" id="SSF55021">
    <property type="entry name" value="ACT-like"/>
    <property type="match status" value="1"/>
</dbReference>
<feature type="region of interest" description="Uridylyltransferase" evidence="7">
    <location>
        <begin position="1"/>
        <end position="339"/>
    </location>
</feature>
<comment type="similarity">
    <text evidence="7">Belongs to the GlnD family.</text>
</comment>
<evidence type="ECO:0000313" key="10">
    <source>
        <dbReference type="Proteomes" id="UP000320496"/>
    </source>
</evidence>
<dbReference type="PROSITE" id="PS51671">
    <property type="entry name" value="ACT"/>
    <property type="match status" value="2"/>
</dbReference>
<comment type="activity regulation">
    <text evidence="7">Uridylyltransferase (UTase) activity is inhibited by glutamine, while glutamine activates uridylyl-removing (UR) activity.</text>
</comment>
<dbReference type="HAMAP" id="MF_00277">
    <property type="entry name" value="PII_uridylyl_transf"/>
    <property type="match status" value="1"/>
</dbReference>
<dbReference type="EC" id="2.7.7.59" evidence="7"/>
<dbReference type="SUPFAM" id="SSF81593">
    <property type="entry name" value="Nucleotidyltransferase substrate binding subunit/domain"/>
    <property type="match status" value="1"/>
</dbReference>
<dbReference type="InterPro" id="IPR010043">
    <property type="entry name" value="UTase/UR"/>
</dbReference>
<sequence>MSTFTTAADDAVALRKSRVNAIRAKARALFDAGTPGIHIASSIGNATDQLVCDFVAEALASHNPGERRHIADSAAVVAVGGTGRGDLAPYSDVDLLFLDGGAASSNFRSAVNLVVQSCWDAKLKLGHAVRTVGECVAMARQDPQIATAVLEARLLWGSQPLFEKLRQRFQRRVVRSRLRAYVDACIEARSHDWTDGRPAMQELEPNIKSSLGGLRDAHLVRWIGGGVFSVRDTDSLRLAGALTRDEARQLKAGYEFLTRVRIDLHLAAGQPTEILTRDEQLRIAEDRGVAESAGQRSVERFMQEYFQHSSNIAQITQRFVARHRPRSIVAVSRSFIVAHRADRYLRVTGNFVDVGERDLPRVCRSLESILRLYKSAALYGVVPTQRVAEAITAAVKDLQQTPSAEAAELFMDILGCTRHLGPVLRSMYATRLLDVLIPAFTHARCLLQFNQYHHYTVDEHTLRTIEAVTSYDDDDGPIGAAYRSIRHKELLHLALLLHDLGKGFEEDHSDVGKVLAEETARRLSLTKHQTHQLAFLVHKHLEMSLLAFRRDISDPKLLVEFGHQVGSPETLRMLYVLTAADITAVGPGVWTDWKGELLADLYDRVLLILSGKHFSYHEKERMRQIKRHVARSVVPTDDDLDAESWQRWVDKQLAGFSAYYLTCTAPELIAADLDVIQNLDPDEFSVTVLNEEETGTCEYCVITKNPALVPGCFHKIVGVLTAKRLEILSADINTASGGVIVDRFRVIDHDYEGSVPQLRFDEVRDAMKEVICGTTSVESLFQRYKRFGAENQPEPVSDLPTRVALDAESSDSRTIVDVFAHDRPGLLYAIARTLFELNLSVDLAKIATHFDQVVDVFYITELDGQKVTDGSRLQEIRETLEQRLLEFEQQEHRVFVQ</sequence>